<dbReference type="GO" id="GO:0005730">
    <property type="term" value="C:nucleolus"/>
    <property type="evidence" value="ECO:0007669"/>
    <property type="project" value="InterPro"/>
</dbReference>
<organism evidence="6 7">
    <name type="scientific">Cutaneotrichosporon spelunceum</name>
    <dbReference type="NCBI Taxonomy" id="1672016"/>
    <lineage>
        <taxon>Eukaryota</taxon>
        <taxon>Fungi</taxon>
        <taxon>Dikarya</taxon>
        <taxon>Basidiomycota</taxon>
        <taxon>Agaricomycotina</taxon>
        <taxon>Tremellomycetes</taxon>
        <taxon>Trichosporonales</taxon>
        <taxon>Trichosporonaceae</taxon>
        <taxon>Cutaneotrichosporon</taxon>
    </lineage>
</organism>
<dbReference type="AlphaFoldDB" id="A0AAD3TPB4"/>
<keyword evidence="7" id="KW-1185">Reference proteome</keyword>
<dbReference type="InterPro" id="IPR016580">
    <property type="entry name" value="HUS1"/>
</dbReference>
<evidence type="ECO:0000256" key="2">
    <source>
        <dbReference type="ARBA" id="ARBA00005563"/>
    </source>
</evidence>
<keyword evidence="5" id="KW-0732">Signal</keyword>
<dbReference type="Proteomes" id="UP001222932">
    <property type="component" value="Unassembled WGS sequence"/>
</dbReference>
<dbReference type="PANTHER" id="PTHR12900:SF0">
    <property type="entry name" value="CHECKPOINT PROTEIN"/>
    <property type="match status" value="1"/>
</dbReference>
<evidence type="ECO:0000256" key="3">
    <source>
        <dbReference type="ARBA" id="ARBA00023242"/>
    </source>
</evidence>
<gene>
    <name evidence="6" type="primary">hus1</name>
    <name evidence="6" type="ORF">CspeluHIS016_0107840</name>
</gene>
<feature type="signal peptide" evidence="5">
    <location>
        <begin position="1"/>
        <end position="21"/>
    </location>
</feature>
<sequence length="303" mass="33149">MRFRTRISNVALLHKIVRSLAALAKVCVVRLSPDSVHFIVPGNEGRDGVQPTLFDHYRIESNNNNEIWLEINLDALLKVLRSADTSSGIADGGRGGNTTLSDADVMVKLNKLDGRPVWTFEISGRTSQGHPITITHNVTVHIISSRRQKELTEPLCPPPDIHLVLPNLSELKTIVSRLGHLAEDVSLAANHNGQLDLSVKASGVQMSTTWNNLRIPTTADAEDTEPPPPDKMFSTTISIRGFQKFLTSHYVSGVAIACEYGLSYHAEYSGICEGHCVIAYVYIGEIDEAGGVLTFFLPAKNVD</sequence>
<protein>
    <recommendedName>
        <fullName evidence="4">Checkpoint protein</fullName>
    </recommendedName>
</protein>
<dbReference type="GO" id="GO:0000723">
    <property type="term" value="P:telomere maintenance"/>
    <property type="evidence" value="ECO:0007669"/>
    <property type="project" value="TreeGrafter"/>
</dbReference>
<evidence type="ECO:0000256" key="4">
    <source>
        <dbReference type="PIRNR" id="PIRNR011312"/>
    </source>
</evidence>
<dbReference type="GO" id="GO:0000724">
    <property type="term" value="P:double-strand break repair via homologous recombination"/>
    <property type="evidence" value="ECO:0007669"/>
    <property type="project" value="TreeGrafter"/>
</dbReference>
<reference evidence="6" key="1">
    <citation type="journal article" date="2023" name="BMC Genomics">
        <title>Chromosome-level genome assemblies of Cutaneotrichosporon spp. (Trichosporonales, Basidiomycota) reveal imbalanced evolution between nucleotide sequences and chromosome synteny.</title>
        <authorList>
            <person name="Kobayashi Y."/>
            <person name="Kayamori A."/>
            <person name="Aoki K."/>
            <person name="Shiwa Y."/>
            <person name="Matsutani M."/>
            <person name="Fujita N."/>
            <person name="Sugita T."/>
            <person name="Iwasaki W."/>
            <person name="Tanaka N."/>
            <person name="Takashima M."/>
        </authorList>
    </citation>
    <scope>NUCLEOTIDE SEQUENCE</scope>
    <source>
        <strain evidence="6">HIS016</strain>
    </source>
</reference>
<dbReference type="GO" id="GO:0044778">
    <property type="term" value="P:meiotic DNA integrity checkpoint signaling"/>
    <property type="evidence" value="ECO:0007669"/>
    <property type="project" value="TreeGrafter"/>
</dbReference>
<comment type="similarity">
    <text evidence="2 4">Belongs to the HUS1 family.</text>
</comment>
<evidence type="ECO:0000313" key="7">
    <source>
        <dbReference type="Proteomes" id="UP001222932"/>
    </source>
</evidence>
<dbReference type="GO" id="GO:0033314">
    <property type="term" value="P:mitotic DNA replication checkpoint signaling"/>
    <property type="evidence" value="ECO:0007669"/>
    <property type="project" value="TreeGrafter"/>
</dbReference>
<dbReference type="EMBL" id="BTCM01000001">
    <property type="protein sequence ID" value="GMK54198.1"/>
    <property type="molecule type" value="Genomic_DNA"/>
</dbReference>
<evidence type="ECO:0000256" key="1">
    <source>
        <dbReference type="ARBA" id="ARBA00004123"/>
    </source>
</evidence>
<dbReference type="InterPro" id="IPR007150">
    <property type="entry name" value="HUS1/Mec3"/>
</dbReference>
<dbReference type="PIRSF" id="PIRSF011312">
    <property type="entry name" value="Cell_cycle_HUS1"/>
    <property type="match status" value="1"/>
</dbReference>
<keyword evidence="3" id="KW-0539">Nucleus</keyword>
<dbReference type="PANTHER" id="PTHR12900">
    <property type="entry name" value="MITOTIC AND DNA DAMAGE CHECKPOINT PROTEIN HUS1"/>
    <property type="match status" value="1"/>
</dbReference>
<accession>A0AAD3TPB4</accession>
<name>A0AAD3TPB4_9TREE</name>
<dbReference type="GO" id="GO:0031573">
    <property type="term" value="P:mitotic intra-S DNA damage checkpoint signaling"/>
    <property type="evidence" value="ECO:0007669"/>
    <property type="project" value="TreeGrafter"/>
</dbReference>
<reference evidence="6" key="2">
    <citation type="submission" date="2023-06" db="EMBL/GenBank/DDBJ databases">
        <authorList>
            <person name="Kobayashi Y."/>
            <person name="Kayamori A."/>
            <person name="Aoki K."/>
            <person name="Shiwa Y."/>
            <person name="Fujita N."/>
            <person name="Sugita T."/>
            <person name="Iwasaki W."/>
            <person name="Tanaka N."/>
            <person name="Takashima M."/>
        </authorList>
    </citation>
    <scope>NUCLEOTIDE SEQUENCE</scope>
    <source>
        <strain evidence="6">HIS016</strain>
    </source>
</reference>
<dbReference type="InterPro" id="IPR046938">
    <property type="entry name" value="DNA_clamp_sf"/>
</dbReference>
<dbReference type="GO" id="GO:0030896">
    <property type="term" value="C:checkpoint clamp complex"/>
    <property type="evidence" value="ECO:0007669"/>
    <property type="project" value="InterPro"/>
</dbReference>
<comment type="subcellular location">
    <subcellularLocation>
        <location evidence="1">Nucleus</location>
    </subcellularLocation>
</comment>
<comment type="caution">
    <text evidence="6">The sequence shown here is derived from an EMBL/GenBank/DDBJ whole genome shotgun (WGS) entry which is preliminary data.</text>
</comment>
<dbReference type="Gene3D" id="3.70.10.10">
    <property type="match status" value="1"/>
</dbReference>
<dbReference type="GO" id="GO:0035861">
    <property type="term" value="C:site of double-strand break"/>
    <property type="evidence" value="ECO:0007669"/>
    <property type="project" value="TreeGrafter"/>
</dbReference>
<dbReference type="Pfam" id="PF04005">
    <property type="entry name" value="Hus1"/>
    <property type="match status" value="1"/>
</dbReference>
<evidence type="ECO:0000313" key="6">
    <source>
        <dbReference type="EMBL" id="GMK54198.1"/>
    </source>
</evidence>
<proteinExistence type="inferred from homology"/>
<dbReference type="GO" id="GO:0006289">
    <property type="term" value="P:nucleotide-excision repair"/>
    <property type="evidence" value="ECO:0007669"/>
    <property type="project" value="TreeGrafter"/>
</dbReference>
<dbReference type="SUPFAM" id="SSF55979">
    <property type="entry name" value="DNA clamp"/>
    <property type="match status" value="1"/>
</dbReference>
<evidence type="ECO:0000256" key="5">
    <source>
        <dbReference type="SAM" id="SignalP"/>
    </source>
</evidence>
<feature type="chain" id="PRO_5041934997" description="Checkpoint protein" evidence="5">
    <location>
        <begin position="22"/>
        <end position="303"/>
    </location>
</feature>